<protein>
    <recommendedName>
        <fullName evidence="4">Pre-mRNA-splicing factor 38B</fullName>
    </recommendedName>
</protein>
<name>A0A9W8XSV8_9PLEO</name>
<evidence type="ECO:0008006" key="4">
    <source>
        <dbReference type="Google" id="ProtNLM"/>
    </source>
</evidence>
<dbReference type="AlphaFoldDB" id="A0A9W8XSV8"/>
<proteinExistence type="predicted"/>
<feature type="region of interest" description="Disordered" evidence="1">
    <location>
        <begin position="79"/>
        <end position="138"/>
    </location>
</feature>
<gene>
    <name evidence="2" type="ORF">N0V89_003096</name>
</gene>
<reference evidence="2" key="1">
    <citation type="submission" date="2022-10" db="EMBL/GenBank/DDBJ databases">
        <title>Tapping the CABI collections for fungal endophytes: first genome assemblies for Collariella, Neodidymelliopsis, Ascochyta clinopodiicola, Didymella pomorum, Didymosphaeria variabile, Neocosmospora piperis and Neocucurbitaria cava.</title>
        <authorList>
            <person name="Hill R."/>
        </authorList>
    </citation>
    <scope>NUCLEOTIDE SEQUENCE</scope>
    <source>
        <strain evidence="2">IMI 356815</strain>
    </source>
</reference>
<dbReference type="EMBL" id="JAPEUX010000002">
    <property type="protein sequence ID" value="KAJ4358512.1"/>
    <property type="molecule type" value="Genomic_DNA"/>
</dbReference>
<feature type="compositionally biased region" description="Basic and acidic residues" evidence="1">
    <location>
        <begin position="79"/>
        <end position="92"/>
    </location>
</feature>
<evidence type="ECO:0000313" key="2">
    <source>
        <dbReference type="EMBL" id="KAJ4358512.1"/>
    </source>
</evidence>
<accession>A0A9W8XSV8</accession>
<feature type="region of interest" description="Disordered" evidence="1">
    <location>
        <begin position="256"/>
        <end position="276"/>
    </location>
</feature>
<organism evidence="2 3">
    <name type="scientific">Didymosphaeria variabile</name>
    <dbReference type="NCBI Taxonomy" id="1932322"/>
    <lineage>
        <taxon>Eukaryota</taxon>
        <taxon>Fungi</taxon>
        <taxon>Dikarya</taxon>
        <taxon>Ascomycota</taxon>
        <taxon>Pezizomycotina</taxon>
        <taxon>Dothideomycetes</taxon>
        <taxon>Pleosporomycetidae</taxon>
        <taxon>Pleosporales</taxon>
        <taxon>Massarineae</taxon>
        <taxon>Didymosphaeriaceae</taxon>
        <taxon>Didymosphaeria</taxon>
    </lineage>
</organism>
<sequence length="299" mass="33429">MPGDNIDDDEYVARLLKQDAVDASKKYSFVGLDAFHAKRLRPDAPKPNTNFLRHIIRQTDSHNAALLAREAKDSRARLRQLDTADQGTEDRKTQRRGRLRSPDRGDQAAHEATRGQDVSGMDRETRTEDIGDDIMLTGQNDRTIEELTLLGGAITRPSPTTEDGSDPLEAILGPLPPPKQPAVRSRGRGAHKSDAEGINARFSSAYDPALDNEPLSNNGDQWGDAVEAYRDRQRWKQQGAERLKAAGFSDEQVRKWERGDEKNEEDVRWTARGQSREWDRGKVVDADGDVGHRATWAAD</sequence>
<dbReference type="Proteomes" id="UP001140513">
    <property type="component" value="Unassembled WGS sequence"/>
</dbReference>
<comment type="caution">
    <text evidence="2">The sequence shown here is derived from an EMBL/GenBank/DDBJ whole genome shotgun (WGS) entry which is preliminary data.</text>
</comment>
<dbReference type="RefSeq" id="XP_056075371.1">
    <property type="nucleotide sequence ID" value="XM_056211898.1"/>
</dbReference>
<feature type="compositionally biased region" description="Basic and acidic residues" evidence="1">
    <location>
        <begin position="100"/>
        <end position="129"/>
    </location>
</feature>
<dbReference type="OrthoDB" id="2431475at2759"/>
<dbReference type="PANTHER" id="PTHR40132:SF1">
    <property type="entry name" value="PRE-MRNA-SPLICING FACTOR 38B"/>
    <property type="match status" value="1"/>
</dbReference>
<evidence type="ECO:0000256" key="1">
    <source>
        <dbReference type="SAM" id="MobiDB-lite"/>
    </source>
</evidence>
<feature type="region of interest" description="Disordered" evidence="1">
    <location>
        <begin position="172"/>
        <end position="199"/>
    </location>
</feature>
<dbReference type="PANTHER" id="PTHR40132">
    <property type="entry name" value="PRE-MRNA-SPLICING FACTOR 38B"/>
    <property type="match status" value="1"/>
</dbReference>
<dbReference type="GeneID" id="80906626"/>
<keyword evidence="3" id="KW-1185">Reference proteome</keyword>
<evidence type="ECO:0000313" key="3">
    <source>
        <dbReference type="Proteomes" id="UP001140513"/>
    </source>
</evidence>